<dbReference type="GO" id="GO:0008930">
    <property type="term" value="F:methylthioadenosine nucleosidase activity"/>
    <property type="evidence" value="ECO:0007669"/>
    <property type="project" value="InterPro"/>
</dbReference>
<dbReference type="PANTHER" id="PTHR46832:SF1">
    <property type="entry name" value="5'-METHYLTHIOADENOSINE_S-ADENOSYLHOMOCYSTEINE NUCLEOSIDASE"/>
    <property type="match status" value="1"/>
</dbReference>
<evidence type="ECO:0000256" key="1">
    <source>
        <dbReference type="ARBA" id="ARBA00004945"/>
    </source>
</evidence>
<dbReference type="RefSeq" id="WP_023050055.1">
    <property type="nucleotide sequence ID" value="NZ_CP173060.2"/>
</dbReference>
<dbReference type="NCBIfam" id="NF004079">
    <property type="entry name" value="PRK05584.1"/>
    <property type="match status" value="1"/>
</dbReference>
<dbReference type="GO" id="GO:0019509">
    <property type="term" value="P:L-methionine salvage from methylthioadenosine"/>
    <property type="evidence" value="ECO:0007669"/>
    <property type="project" value="UniProtKB-UniPathway"/>
</dbReference>
<comment type="caution">
    <text evidence="8">The sequence shown here is derived from an EMBL/GenBank/DDBJ whole genome shotgun (WGS) entry which is preliminary data.</text>
</comment>
<organism evidence="8 9">
    <name type="scientific">Cetobacterium somerae ATCC BAA-474</name>
    <dbReference type="NCBI Taxonomy" id="1319815"/>
    <lineage>
        <taxon>Bacteria</taxon>
        <taxon>Fusobacteriati</taxon>
        <taxon>Fusobacteriota</taxon>
        <taxon>Fusobacteriia</taxon>
        <taxon>Fusobacteriales</taxon>
        <taxon>Fusobacteriaceae</taxon>
        <taxon>Cetobacterium</taxon>
    </lineage>
</organism>
<evidence type="ECO:0000256" key="4">
    <source>
        <dbReference type="ARBA" id="ARBA00022801"/>
    </source>
</evidence>
<dbReference type="PATRIC" id="fig|1319815.3.peg.486"/>
<dbReference type="GO" id="GO:0008782">
    <property type="term" value="F:adenosylhomocysteine nucleosidase activity"/>
    <property type="evidence" value="ECO:0007669"/>
    <property type="project" value="UniProtKB-EC"/>
</dbReference>
<feature type="signal peptide" evidence="6">
    <location>
        <begin position="1"/>
        <end position="18"/>
    </location>
</feature>
<sequence>MKKLTLLLTLLTSTLTLAERIAIIGAMDSEIKILLSQMKDVKKEEKASVTFYKGKLENKDVVVFKSGIGKVNAAMSTTIAMEEYDVNKIIFTGVAGAINNNLNITDVVISDYLVQHDYDTTVFGTKKGAVPGSVDTKFSADETLIKIAKNSAEKVLGKNKIYIGTIATGDQFIADKATVQSLETTFGAWAVEMEGASVAHVANLYKVPVVVIRSMSDKADGSAHMNYNDFVTIAADNSAKIVMTMLTQM</sequence>
<gene>
    <name evidence="8" type="ORF">HMPREF0202_00508</name>
</gene>
<dbReference type="GO" id="GO:0005829">
    <property type="term" value="C:cytosol"/>
    <property type="evidence" value="ECO:0007669"/>
    <property type="project" value="TreeGrafter"/>
</dbReference>
<evidence type="ECO:0000256" key="6">
    <source>
        <dbReference type="SAM" id="SignalP"/>
    </source>
</evidence>
<feature type="chain" id="PRO_5004690310" description="adenosylhomocysteine nucleosidase" evidence="6">
    <location>
        <begin position="19"/>
        <end position="249"/>
    </location>
</feature>
<dbReference type="PANTHER" id="PTHR46832">
    <property type="entry name" value="5'-METHYLTHIOADENOSINE/S-ADENOSYLHOMOCYSTEINE NUCLEOSIDASE"/>
    <property type="match status" value="1"/>
</dbReference>
<dbReference type="CDD" id="cd09008">
    <property type="entry name" value="MTAN"/>
    <property type="match status" value="1"/>
</dbReference>
<dbReference type="GO" id="GO:0019284">
    <property type="term" value="P:L-methionine salvage from S-adenosylmethionine"/>
    <property type="evidence" value="ECO:0007669"/>
    <property type="project" value="TreeGrafter"/>
</dbReference>
<dbReference type="NCBIfam" id="TIGR01704">
    <property type="entry name" value="MTA_SAH-Nsdase"/>
    <property type="match status" value="1"/>
</dbReference>
<feature type="domain" description="Nucleoside phosphorylase" evidence="7">
    <location>
        <begin position="20"/>
        <end position="246"/>
    </location>
</feature>
<comment type="pathway">
    <text evidence="1">Amino-acid biosynthesis; L-methionine biosynthesis via salvage pathway; S-methyl-5-thio-alpha-D-ribose 1-phosphate from S-methyl-5'-thioadenosine (hydrolase route): step 1/2.</text>
</comment>
<dbReference type="HOGENOM" id="CLU_031248_2_0_0"/>
<keyword evidence="9" id="KW-1185">Reference proteome</keyword>
<dbReference type="UniPathway" id="UPA00904">
    <property type="reaction ID" value="UER00871"/>
</dbReference>
<keyword evidence="6" id="KW-0732">Signal</keyword>
<evidence type="ECO:0000256" key="5">
    <source>
        <dbReference type="ARBA" id="ARBA00023167"/>
    </source>
</evidence>
<proteinExistence type="predicted"/>
<dbReference type="GO" id="GO:0009164">
    <property type="term" value="P:nucleoside catabolic process"/>
    <property type="evidence" value="ECO:0007669"/>
    <property type="project" value="InterPro"/>
</dbReference>
<evidence type="ECO:0000313" key="9">
    <source>
        <dbReference type="Proteomes" id="UP000017081"/>
    </source>
</evidence>
<dbReference type="EMBL" id="AXZF01000018">
    <property type="protein sequence ID" value="ERT69580.1"/>
    <property type="molecule type" value="Genomic_DNA"/>
</dbReference>
<keyword evidence="3" id="KW-0028">Amino-acid biosynthesis</keyword>
<evidence type="ECO:0000256" key="2">
    <source>
        <dbReference type="ARBA" id="ARBA00011974"/>
    </source>
</evidence>
<dbReference type="InterPro" id="IPR010049">
    <property type="entry name" value="MTA_SAH_Nsdase"/>
</dbReference>
<accession>U7VDF7</accession>
<keyword evidence="5" id="KW-0486">Methionine biosynthesis</keyword>
<evidence type="ECO:0000259" key="7">
    <source>
        <dbReference type="Pfam" id="PF01048"/>
    </source>
</evidence>
<dbReference type="SUPFAM" id="SSF53167">
    <property type="entry name" value="Purine and uridine phosphorylases"/>
    <property type="match status" value="1"/>
</dbReference>
<keyword evidence="4" id="KW-0378">Hydrolase</keyword>
<evidence type="ECO:0000256" key="3">
    <source>
        <dbReference type="ARBA" id="ARBA00022605"/>
    </source>
</evidence>
<dbReference type="Proteomes" id="UP000017081">
    <property type="component" value="Unassembled WGS sequence"/>
</dbReference>
<dbReference type="Pfam" id="PF01048">
    <property type="entry name" value="PNP_UDP_1"/>
    <property type="match status" value="1"/>
</dbReference>
<protein>
    <recommendedName>
        <fullName evidence="2">adenosylhomocysteine nucleosidase</fullName>
        <ecNumber evidence="2">3.2.2.9</ecNumber>
    </recommendedName>
</protein>
<reference evidence="8 9" key="1">
    <citation type="submission" date="2013-08" db="EMBL/GenBank/DDBJ databases">
        <authorList>
            <person name="Weinstock G."/>
            <person name="Sodergren E."/>
            <person name="Wylie T."/>
            <person name="Fulton L."/>
            <person name="Fulton R."/>
            <person name="Fronick C."/>
            <person name="O'Laughlin M."/>
            <person name="Godfrey J."/>
            <person name="Miner T."/>
            <person name="Herter B."/>
            <person name="Appelbaum E."/>
            <person name="Cordes M."/>
            <person name="Lek S."/>
            <person name="Wollam A."/>
            <person name="Pepin K.H."/>
            <person name="Palsikar V.B."/>
            <person name="Mitreva M."/>
            <person name="Wilson R.K."/>
        </authorList>
    </citation>
    <scope>NUCLEOTIDE SEQUENCE [LARGE SCALE GENOMIC DNA]</scope>
    <source>
        <strain evidence="8 9">ATCC BAA-474</strain>
    </source>
</reference>
<name>U7VDF7_9FUSO</name>
<dbReference type="AlphaFoldDB" id="U7VDF7"/>
<dbReference type="InterPro" id="IPR000845">
    <property type="entry name" value="Nucleoside_phosphorylase_d"/>
</dbReference>
<dbReference type="eggNOG" id="COG0775">
    <property type="taxonomic scope" value="Bacteria"/>
</dbReference>
<dbReference type="InterPro" id="IPR035994">
    <property type="entry name" value="Nucleoside_phosphorylase_sf"/>
</dbReference>
<evidence type="ECO:0000313" key="8">
    <source>
        <dbReference type="EMBL" id="ERT69580.1"/>
    </source>
</evidence>
<dbReference type="EC" id="3.2.2.9" evidence="2"/>
<dbReference type="Gene3D" id="3.40.50.1580">
    <property type="entry name" value="Nucleoside phosphorylase domain"/>
    <property type="match status" value="1"/>
</dbReference>
<dbReference type="STRING" id="1319815.HMPREF0202_00508"/>